<organism evidence="2 3">
    <name type="scientific">Penicillium cf. griseofulvum</name>
    <dbReference type="NCBI Taxonomy" id="2972120"/>
    <lineage>
        <taxon>Eukaryota</taxon>
        <taxon>Fungi</taxon>
        <taxon>Dikarya</taxon>
        <taxon>Ascomycota</taxon>
        <taxon>Pezizomycotina</taxon>
        <taxon>Eurotiomycetes</taxon>
        <taxon>Eurotiomycetidae</taxon>
        <taxon>Eurotiales</taxon>
        <taxon>Aspergillaceae</taxon>
        <taxon>Penicillium</taxon>
    </lineage>
</organism>
<protein>
    <submittedName>
        <fullName evidence="2">Uncharacterized protein</fullName>
    </submittedName>
</protein>
<gene>
    <name evidence="2" type="ORF">N7472_008829</name>
</gene>
<feature type="compositionally biased region" description="Polar residues" evidence="1">
    <location>
        <begin position="184"/>
        <end position="194"/>
    </location>
</feature>
<feature type="compositionally biased region" description="Acidic residues" evidence="1">
    <location>
        <begin position="342"/>
        <end position="353"/>
    </location>
</feature>
<proteinExistence type="predicted"/>
<name>A0A9W9J3Q4_9EURO</name>
<feature type="region of interest" description="Disordered" evidence="1">
    <location>
        <begin position="169"/>
        <end position="196"/>
    </location>
</feature>
<evidence type="ECO:0000313" key="2">
    <source>
        <dbReference type="EMBL" id="KAJ5189815.1"/>
    </source>
</evidence>
<feature type="compositionally biased region" description="Basic and acidic residues" evidence="1">
    <location>
        <begin position="435"/>
        <end position="454"/>
    </location>
</feature>
<feature type="compositionally biased region" description="Low complexity" evidence="1">
    <location>
        <begin position="388"/>
        <end position="401"/>
    </location>
</feature>
<reference evidence="2" key="2">
    <citation type="journal article" date="2023" name="IMA Fungus">
        <title>Comparative genomic study of the Penicillium genus elucidates a diverse pangenome and 15 lateral gene transfer events.</title>
        <authorList>
            <person name="Petersen C."/>
            <person name="Sorensen T."/>
            <person name="Nielsen M.R."/>
            <person name="Sondergaard T.E."/>
            <person name="Sorensen J.L."/>
            <person name="Fitzpatrick D.A."/>
            <person name="Frisvad J.C."/>
            <person name="Nielsen K.L."/>
        </authorList>
    </citation>
    <scope>NUCLEOTIDE SEQUENCE</scope>
    <source>
        <strain evidence="2">IBT 16849</strain>
    </source>
</reference>
<feature type="compositionally biased region" description="Low complexity" evidence="1">
    <location>
        <begin position="513"/>
        <end position="527"/>
    </location>
</feature>
<evidence type="ECO:0000313" key="3">
    <source>
        <dbReference type="Proteomes" id="UP001150879"/>
    </source>
</evidence>
<dbReference type="EMBL" id="JAPQKP010000005">
    <property type="protein sequence ID" value="KAJ5189815.1"/>
    <property type="molecule type" value="Genomic_DNA"/>
</dbReference>
<feature type="region of interest" description="Disordered" evidence="1">
    <location>
        <begin position="310"/>
        <end position="542"/>
    </location>
</feature>
<dbReference type="Proteomes" id="UP001150879">
    <property type="component" value="Unassembled WGS sequence"/>
</dbReference>
<feature type="compositionally biased region" description="Basic and acidic residues" evidence="1">
    <location>
        <begin position="310"/>
        <end position="332"/>
    </location>
</feature>
<accession>A0A9W9J3Q4</accession>
<reference evidence="2" key="1">
    <citation type="submission" date="2022-11" db="EMBL/GenBank/DDBJ databases">
        <authorList>
            <person name="Petersen C."/>
        </authorList>
    </citation>
    <scope>NUCLEOTIDE SEQUENCE</scope>
    <source>
        <strain evidence="2">IBT 16849</strain>
    </source>
</reference>
<feature type="compositionally biased region" description="Basic and acidic residues" evidence="1">
    <location>
        <begin position="354"/>
        <end position="370"/>
    </location>
</feature>
<dbReference type="OrthoDB" id="5343576at2759"/>
<comment type="caution">
    <text evidence="2">The sequence shown here is derived from an EMBL/GenBank/DDBJ whole genome shotgun (WGS) entry which is preliminary data.</text>
</comment>
<evidence type="ECO:0000256" key="1">
    <source>
        <dbReference type="SAM" id="MobiDB-lite"/>
    </source>
</evidence>
<sequence length="574" mass="63238">MSPAVITEMQPDLHHDQLEAVGKAFDALLLTVYQLTHRQNELLQHMDNVFKEYTDVIEILPPQDRHHAQDVQFKLFAQQEEYRQGLVHSKPRVEEQPLNSMDVIKTLVAHQNVDENTFSAIKNGVKGCKSLLRSQDNLSQISSNSCILAQAPAPAIALEKDFTTNGTQGNLQCPFSKPNKMKSENGSGTPSGKNSAPKIQIEAICGHDHLDPIRAEQDERRSSHTPSAPSSKGACPVSRCPIRFLDQHSPEELAEYVERHKHEIPRSHAICVKRYQRNPQDMRQLDAKYGGLTSMIAGLGVKHQAFLPDRQTKGEGHSSHSASTERVERWADNVDPSTPSAEIEENNEEDMNEDDNRQSHFDRPLREVRVGESPSRPWGISVPVTHLPPASAPFSGSASIPTSPDPQADKYDKPTDANVLGAKPAGGCPFGHGKPKPENPKSEDPKPKTQKPETEIPGTGERPKDRHVATLEKPSCPFGHDKPKAEVGKPETEAPWSGNLPRTWPKEQTVTDQAPAPQAAPHTPTAPVSDDPTTKPDIPFSIPSHITFNGPVFFGYSAEETTNLLQQLGNLVKP</sequence>
<feature type="compositionally biased region" description="Basic and acidic residues" evidence="1">
    <location>
        <begin position="479"/>
        <end position="492"/>
    </location>
</feature>
<feature type="compositionally biased region" description="Basic and acidic residues" evidence="1">
    <location>
        <begin position="461"/>
        <end position="470"/>
    </location>
</feature>
<keyword evidence="3" id="KW-1185">Reference proteome</keyword>
<feature type="region of interest" description="Disordered" evidence="1">
    <location>
        <begin position="216"/>
        <end position="235"/>
    </location>
</feature>
<dbReference type="AlphaFoldDB" id="A0A9W9J3Q4"/>